<organism evidence="1 2">
    <name type="scientific">Drosophila kikkawai</name>
    <name type="common">Fruit fly</name>
    <dbReference type="NCBI Taxonomy" id="30033"/>
    <lineage>
        <taxon>Eukaryota</taxon>
        <taxon>Metazoa</taxon>
        <taxon>Ecdysozoa</taxon>
        <taxon>Arthropoda</taxon>
        <taxon>Hexapoda</taxon>
        <taxon>Insecta</taxon>
        <taxon>Pterygota</taxon>
        <taxon>Neoptera</taxon>
        <taxon>Endopterygota</taxon>
        <taxon>Diptera</taxon>
        <taxon>Brachycera</taxon>
        <taxon>Muscomorpha</taxon>
        <taxon>Ephydroidea</taxon>
        <taxon>Drosophilidae</taxon>
        <taxon>Drosophila</taxon>
        <taxon>Sophophora</taxon>
    </lineage>
</organism>
<protein>
    <submittedName>
        <fullName evidence="2">Uncharacterized protein</fullName>
    </submittedName>
</protein>
<dbReference type="AlphaFoldDB" id="A0A6P4JIF9"/>
<dbReference type="RefSeq" id="XP_017034564.1">
    <property type="nucleotide sequence ID" value="XM_017179075.1"/>
</dbReference>
<gene>
    <name evidence="2" type="primary">LOC108083330</name>
</gene>
<accession>A0A6P4JIF9</accession>
<proteinExistence type="predicted"/>
<dbReference type="OrthoDB" id="7845654at2759"/>
<evidence type="ECO:0000313" key="2">
    <source>
        <dbReference type="RefSeq" id="XP_017034564.1"/>
    </source>
</evidence>
<dbReference type="Proteomes" id="UP001652661">
    <property type="component" value="Chromosome X"/>
</dbReference>
<keyword evidence="1" id="KW-1185">Reference proteome</keyword>
<sequence>MRLPVFPCPPTWILSVIRLEAPVQKPASKRAATSVAQMSARIGNGISSSSHAAPLIVALTLLTLMTLAWAQGGGPDYEMDYSNEYDDVRPHLVYPDVPRLDKRIGDAAREFGQNITQAWQSMVDSFKNYFEELKNLFAGSPDPNAANEVFSAH</sequence>
<evidence type="ECO:0000313" key="1">
    <source>
        <dbReference type="Proteomes" id="UP001652661"/>
    </source>
</evidence>
<reference evidence="2" key="1">
    <citation type="submission" date="2025-08" db="UniProtKB">
        <authorList>
            <consortium name="RefSeq"/>
        </authorList>
    </citation>
    <scope>IDENTIFICATION</scope>
    <source>
        <strain evidence="2">14028-0561.14</strain>
        <tissue evidence="2">Whole fly</tissue>
    </source>
</reference>
<name>A0A6P4JIF9_DROKI</name>
<dbReference type="GeneID" id="108083330"/>